<feature type="compositionally biased region" description="Low complexity" evidence="1">
    <location>
        <begin position="33"/>
        <end position="45"/>
    </location>
</feature>
<comment type="caution">
    <text evidence="2">The sequence shown here is derived from an EMBL/GenBank/DDBJ whole genome shotgun (WGS) entry which is preliminary data.</text>
</comment>
<feature type="region of interest" description="Disordered" evidence="1">
    <location>
        <begin position="123"/>
        <end position="159"/>
    </location>
</feature>
<dbReference type="InterPro" id="IPR027405">
    <property type="entry name" value="YidB-like"/>
</dbReference>
<dbReference type="OrthoDB" id="4235777at2"/>
<keyword evidence="3" id="KW-1185">Reference proteome</keyword>
<dbReference type="RefSeq" id="WP_106771240.1">
    <property type="nucleotide sequence ID" value="NZ_PXYK01000004.1"/>
</dbReference>
<protein>
    <recommendedName>
        <fullName evidence="4">DUF937 domain-containing protein</fullName>
    </recommendedName>
</protein>
<feature type="region of interest" description="Disordered" evidence="1">
    <location>
        <begin position="25"/>
        <end position="50"/>
    </location>
</feature>
<feature type="compositionally biased region" description="Basic and acidic residues" evidence="1">
    <location>
        <begin position="131"/>
        <end position="144"/>
    </location>
</feature>
<feature type="region of interest" description="Disordered" evidence="1">
    <location>
        <begin position="69"/>
        <end position="88"/>
    </location>
</feature>
<dbReference type="Pfam" id="PF20159">
    <property type="entry name" value="YidB"/>
    <property type="match status" value="1"/>
</dbReference>
<sequence length="159" mass="16727">MNGLGRLALIALGVLAYKNRDKLGELVTGGGSSSNSDPNSPNQGGLLDQLRSGGLGELLERFRGAGKGSAVDSWVGSGPNEPLDKSNVEAAIDPETLDSLSRQTGLSREEILERLAINLPEVVNDLTPEGHLPEERTTEGEPGRPSEPTLLDPVPPRKG</sequence>
<name>A0A2P7SPV2_9HYPH</name>
<proteinExistence type="predicted"/>
<organism evidence="2 3">
    <name type="scientific">Kumtagia ephedrae</name>
    <dbReference type="NCBI Taxonomy" id="2116701"/>
    <lineage>
        <taxon>Bacteria</taxon>
        <taxon>Pseudomonadati</taxon>
        <taxon>Pseudomonadota</taxon>
        <taxon>Alphaproteobacteria</taxon>
        <taxon>Hyphomicrobiales</taxon>
        <taxon>Phyllobacteriaceae</taxon>
        <taxon>Kumtagia</taxon>
    </lineage>
</organism>
<evidence type="ECO:0000313" key="2">
    <source>
        <dbReference type="EMBL" id="PSJ64493.1"/>
    </source>
</evidence>
<dbReference type="Proteomes" id="UP000241229">
    <property type="component" value="Unassembled WGS sequence"/>
</dbReference>
<dbReference type="AlphaFoldDB" id="A0A2P7SPV2"/>
<dbReference type="EMBL" id="PXYK01000004">
    <property type="protein sequence ID" value="PSJ64493.1"/>
    <property type="molecule type" value="Genomic_DNA"/>
</dbReference>
<accession>A0A2P7SPV2</accession>
<dbReference type="SUPFAM" id="SSF140804">
    <property type="entry name" value="YidB-like"/>
    <property type="match status" value="1"/>
</dbReference>
<reference evidence="2 3" key="1">
    <citation type="submission" date="2018-03" db="EMBL/GenBank/DDBJ databases">
        <title>The draft genome of Mesorhizobium sp. 6GN-30.</title>
        <authorList>
            <person name="Liu L."/>
            <person name="Li L."/>
            <person name="Wang T."/>
            <person name="Zhang X."/>
            <person name="Liang L."/>
        </authorList>
    </citation>
    <scope>NUCLEOTIDE SEQUENCE [LARGE SCALE GENOMIC DNA]</scope>
    <source>
        <strain evidence="2 3">6GN30</strain>
    </source>
</reference>
<evidence type="ECO:0000313" key="3">
    <source>
        <dbReference type="Proteomes" id="UP000241229"/>
    </source>
</evidence>
<gene>
    <name evidence="2" type="ORF">C7I84_05995</name>
</gene>
<evidence type="ECO:0000256" key="1">
    <source>
        <dbReference type="SAM" id="MobiDB-lite"/>
    </source>
</evidence>
<dbReference type="InterPro" id="IPR045372">
    <property type="entry name" value="YidB"/>
</dbReference>
<dbReference type="Gene3D" id="1.10.10.690">
    <property type="entry name" value="YidB-like"/>
    <property type="match status" value="1"/>
</dbReference>
<evidence type="ECO:0008006" key="4">
    <source>
        <dbReference type="Google" id="ProtNLM"/>
    </source>
</evidence>